<dbReference type="EMBL" id="CAJNOW010013030">
    <property type="protein sequence ID" value="CAF1616949.1"/>
    <property type="molecule type" value="Genomic_DNA"/>
</dbReference>
<dbReference type="Proteomes" id="UP000663834">
    <property type="component" value="Unassembled WGS sequence"/>
</dbReference>
<accession>A0A816C111</accession>
<keyword evidence="1" id="KW-0472">Membrane</keyword>
<comment type="caution">
    <text evidence="2">The sequence shown here is derived from an EMBL/GenBank/DDBJ whole genome shotgun (WGS) entry which is preliminary data.</text>
</comment>
<sequence>MPCETSQSNTSSCMKATFLVLCVILCFMSIALYSNTTVNWKVLNSLIENGRSIISNPLASFNQNHTDHEINISSNETKSTSPTRRFAIFACSIHATTLAYSFYAPITAAAWKRVGYEAIVVFVGDFTLPNILTSRLNLSRSYLKHVGAYIIDVQCNKSYAIKLSQLIRVFSGFLPDSIVHDDDDVLTGDSDLMPLRSSEYQPTKGTDGFIFNAFCCGSFQRRGKSYRMFPMGHIYLKKKVWLAMIMESNQRTELLVSATARTQQLLSNDAPFSFDTVSIYGRHEFRDIFDKPMTKGDSSWFMDQVLCSMLLTDYREKNKNLKISERGRANRLDRAAGIGYWNRDTFSQFGDAHLIHDTILEAHNWKIFNKLLKTLFNESLVNMFNDYHRQYMIKDKRL</sequence>
<name>A0A816C111_9BILA</name>
<feature type="transmembrane region" description="Helical" evidence="1">
    <location>
        <begin position="12"/>
        <end position="33"/>
    </location>
</feature>
<reference evidence="2" key="1">
    <citation type="submission" date="2021-02" db="EMBL/GenBank/DDBJ databases">
        <authorList>
            <person name="Nowell W R."/>
        </authorList>
    </citation>
    <scope>NUCLEOTIDE SEQUENCE</scope>
</reference>
<evidence type="ECO:0000313" key="3">
    <source>
        <dbReference type="Proteomes" id="UP000663834"/>
    </source>
</evidence>
<gene>
    <name evidence="2" type="ORF">KQP761_LOCUS24138</name>
</gene>
<dbReference type="OrthoDB" id="10001438at2759"/>
<keyword evidence="1" id="KW-0812">Transmembrane</keyword>
<dbReference type="AlphaFoldDB" id="A0A816C111"/>
<keyword evidence="1" id="KW-1133">Transmembrane helix</keyword>
<evidence type="ECO:0000256" key="1">
    <source>
        <dbReference type="SAM" id="Phobius"/>
    </source>
</evidence>
<organism evidence="2 3">
    <name type="scientific">Rotaria magnacalcarata</name>
    <dbReference type="NCBI Taxonomy" id="392030"/>
    <lineage>
        <taxon>Eukaryota</taxon>
        <taxon>Metazoa</taxon>
        <taxon>Spiralia</taxon>
        <taxon>Gnathifera</taxon>
        <taxon>Rotifera</taxon>
        <taxon>Eurotatoria</taxon>
        <taxon>Bdelloidea</taxon>
        <taxon>Philodinida</taxon>
        <taxon>Philodinidae</taxon>
        <taxon>Rotaria</taxon>
    </lineage>
</organism>
<evidence type="ECO:0000313" key="2">
    <source>
        <dbReference type="EMBL" id="CAF1616949.1"/>
    </source>
</evidence>
<protein>
    <submittedName>
        <fullName evidence="2">Uncharacterized protein</fullName>
    </submittedName>
</protein>
<proteinExistence type="predicted"/>